<organism evidence="1 2">
    <name type="scientific">Glossina palpalis gambiensis</name>
    <dbReference type="NCBI Taxonomy" id="67801"/>
    <lineage>
        <taxon>Eukaryota</taxon>
        <taxon>Metazoa</taxon>
        <taxon>Ecdysozoa</taxon>
        <taxon>Arthropoda</taxon>
        <taxon>Hexapoda</taxon>
        <taxon>Insecta</taxon>
        <taxon>Pterygota</taxon>
        <taxon>Neoptera</taxon>
        <taxon>Endopterygota</taxon>
        <taxon>Diptera</taxon>
        <taxon>Brachycera</taxon>
        <taxon>Muscomorpha</taxon>
        <taxon>Hippoboscoidea</taxon>
        <taxon>Glossinidae</taxon>
        <taxon>Glossina</taxon>
    </lineage>
</organism>
<dbReference type="Proteomes" id="UP000092460">
    <property type="component" value="Unassembled WGS sequence"/>
</dbReference>
<evidence type="ECO:0000313" key="2">
    <source>
        <dbReference type="Proteomes" id="UP000092460"/>
    </source>
</evidence>
<reference evidence="2" key="1">
    <citation type="submission" date="2015-01" db="EMBL/GenBank/DDBJ databases">
        <authorList>
            <person name="Aksoy S."/>
            <person name="Warren W."/>
            <person name="Wilson R.K."/>
        </authorList>
    </citation>
    <scope>NUCLEOTIDE SEQUENCE [LARGE SCALE GENOMIC DNA]</scope>
    <source>
        <strain evidence="2">IAEA</strain>
    </source>
</reference>
<name>A0A1B0BJK7_9MUSC</name>
<dbReference type="EMBL" id="JXJN01015444">
    <property type="status" value="NOT_ANNOTATED_CDS"/>
    <property type="molecule type" value="Genomic_DNA"/>
</dbReference>
<reference evidence="1" key="2">
    <citation type="submission" date="2020-05" db="UniProtKB">
        <authorList>
            <consortium name="EnsemblMetazoa"/>
        </authorList>
    </citation>
    <scope>IDENTIFICATION</scope>
    <source>
        <strain evidence="1">IAEA</strain>
    </source>
</reference>
<accession>A0A1B0BJK7</accession>
<sequence>MSQLCRGFCVWFCLTREDKKEKKEIIAKQHMFTSNDNASDMNVFKWRYSSISLRFVEEYIVTSTEDGVYICYKYDIVMIVFAKCILKIKSEDYLHLIPFRMTYLSDFMEASSILDTFNIQLMATSESKGSNKDDYVILCNISMMSLCFATYVQRMPPKTHENTMMITRTIAYEKNLHK</sequence>
<keyword evidence="2" id="KW-1185">Reference proteome</keyword>
<dbReference type="AlphaFoldDB" id="A0A1B0BJK7"/>
<dbReference type="VEuPathDB" id="VectorBase:GPPI032201"/>
<dbReference type="EnsemblMetazoa" id="GPPI032201-RA">
    <property type="protein sequence ID" value="GPPI032201-PA"/>
    <property type="gene ID" value="GPPI032201"/>
</dbReference>
<evidence type="ECO:0000313" key="1">
    <source>
        <dbReference type="EnsemblMetazoa" id="GPPI032201-PA"/>
    </source>
</evidence>
<proteinExistence type="predicted"/>
<protein>
    <submittedName>
        <fullName evidence="1">Uncharacterized protein</fullName>
    </submittedName>
</protein>